<dbReference type="Pfam" id="PF07729">
    <property type="entry name" value="FCD"/>
    <property type="match status" value="1"/>
</dbReference>
<proteinExistence type="predicted"/>
<sequence length="120" mass="13435">MESIRNAPEALREAIGRDDLGRDEDIAFHDRVAMTAGNEKFRTLLKTIGNPIAQTITIGLQLGRQKSDSLRQRVIEEHRPIAEPIAAGDREAATTVMRYHLFQARAGLVDMHHHMNPQSA</sequence>
<gene>
    <name evidence="5" type="ORF">SAMN04488238_107131</name>
</gene>
<feature type="domain" description="GntR C-terminal" evidence="4">
    <location>
        <begin position="3"/>
        <end position="101"/>
    </location>
</feature>
<dbReference type="Gene3D" id="1.20.120.530">
    <property type="entry name" value="GntR ligand-binding domain-like"/>
    <property type="match status" value="1"/>
</dbReference>
<organism evidence="5 6">
    <name type="scientific">Roseicitreum antarcticum</name>
    <dbReference type="NCBI Taxonomy" id="564137"/>
    <lineage>
        <taxon>Bacteria</taxon>
        <taxon>Pseudomonadati</taxon>
        <taxon>Pseudomonadota</taxon>
        <taxon>Alphaproteobacteria</taxon>
        <taxon>Rhodobacterales</taxon>
        <taxon>Paracoccaceae</taxon>
        <taxon>Roseicitreum</taxon>
    </lineage>
</organism>
<reference evidence="5 6" key="1">
    <citation type="submission" date="2016-10" db="EMBL/GenBank/DDBJ databases">
        <authorList>
            <person name="de Groot N.N."/>
        </authorList>
    </citation>
    <scope>NUCLEOTIDE SEQUENCE [LARGE SCALE GENOMIC DNA]</scope>
    <source>
        <strain evidence="5 6">CGMCC 1.8894</strain>
    </source>
</reference>
<accession>A0A1H3ATN9</accession>
<evidence type="ECO:0000259" key="4">
    <source>
        <dbReference type="Pfam" id="PF07729"/>
    </source>
</evidence>
<keyword evidence="2" id="KW-0238">DNA-binding</keyword>
<dbReference type="AlphaFoldDB" id="A0A1H3ATN9"/>
<evidence type="ECO:0000313" key="5">
    <source>
        <dbReference type="EMBL" id="SDX33056.1"/>
    </source>
</evidence>
<dbReference type="Proteomes" id="UP000198539">
    <property type="component" value="Unassembled WGS sequence"/>
</dbReference>
<protein>
    <submittedName>
        <fullName evidence="5">FCD domain-containing protein</fullName>
    </submittedName>
</protein>
<dbReference type="InterPro" id="IPR011711">
    <property type="entry name" value="GntR_C"/>
</dbReference>
<keyword evidence="3" id="KW-0804">Transcription</keyword>
<evidence type="ECO:0000313" key="6">
    <source>
        <dbReference type="Proteomes" id="UP000198539"/>
    </source>
</evidence>
<dbReference type="STRING" id="564137.SAMN04488238_107131"/>
<evidence type="ECO:0000256" key="3">
    <source>
        <dbReference type="ARBA" id="ARBA00023163"/>
    </source>
</evidence>
<keyword evidence="1" id="KW-0805">Transcription regulation</keyword>
<dbReference type="EMBL" id="FNOM01000007">
    <property type="protein sequence ID" value="SDX33056.1"/>
    <property type="molecule type" value="Genomic_DNA"/>
</dbReference>
<name>A0A1H3ATN9_9RHOB</name>
<keyword evidence="6" id="KW-1185">Reference proteome</keyword>
<dbReference type="SUPFAM" id="SSF48008">
    <property type="entry name" value="GntR ligand-binding domain-like"/>
    <property type="match status" value="1"/>
</dbReference>
<evidence type="ECO:0000256" key="2">
    <source>
        <dbReference type="ARBA" id="ARBA00023125"/>
    </source>
</evidence>
<dbReference type="InterPro" id="IPR008920">
    <property type="entry name" value="TF_FadR/GntR_C"/>
</dbReference>
<evidence type="ECO:0000256" key="1">
    <source>
        <dbReference type="ARBA" id="ARBA00023015"/>
    </source>
</evidence>
<dbReference type="GO" id="GO:0003677">
    <property type="term" value="F:DNA binding"/>
    <property type="evidence" value="ECO:0007669"/>
    <property type="project" value="UniProtKB-KW"/>
</dbReference>